<feature type="compositionally biased region" description="Low complexity" evidence="1">
    <location>
        <begin position="501"/>
        <end position="510"/>
    </location>
</feature>
<feature type="compositionally biased region" description="Basic residues" evidence="1">
    <location>
        <begin position="272"/>
        <end position="294"/>
    </location>
</feature>
<feature type="region of interest" description="Disordered" evidence="1">
    <location>
        <begin position="493"/>
        <end position="522"/>
    </location>
</feature>
<comment type="caution">
    <text evidence="2">The sequence shown here is derived from an EMBL/GenBank/DDBJ whole genome shotgun (WGS) entry which is preliminary data.</text>
</comment>
<evidence type="ECO:0000256" key="1">
    <source>
        <dbReference type="SAM" id="MobiDB-lite"/>
    </source>
</evidence>
<proteinExistence type="predicted"/>
<dbReference type="AlphaFoldDB" id="A0A8S4A1D7"/>
<accession>A0A8S4A1D7</accession>
<name>A0A8S4A1D7_9EUPU</name>
<evidence type="ECO:0000313" key="2">
    <source>
        <dbReference type="EMBL" id="CAG5133765.1"/>
    </source>
</evidence>
<sequence>MACLKSLTSNTNQPYRKVHSFTEEVSIARMRQIHCNCLSGKSYISPFISYQSKSDKVPLLPFLKPAKSSRDLFGCESCYQDINTDSRLQNLKNSVNIASTNMPVAVDTNFILSAFAALAVNEMPVCVQQSSLDKTTTLQHVNPPVLENISKQASATTNNTTCNIVFSKETLQDSSTETHVASSSAGENNITCCSDLNVTVESIQSVEMPSSYQCSSDLSVDKSCFNKSSCSSSKTQNCQKIMQSKPTLCDSNVQSPLKSIVNLMSVLSAPRKTVKKGRPSSRKQKKRQREKQKRGLQPLQAEKPVASTHTGCDTQQNLHSQNTELMFKHSSKMDVASNSSSNPQCKAANGVLKPECPLTHFFVRLMSCSEDENSVEDDDDDDDDDGQCKTDVSINKHKEMPCPPITGFDFGCALDLDTIFKKTIPLGPVSAEKKKDGSQKNTCQKLSERDHFEKSSTVSTSPVSKDVESCFFTPALSLDILFCKKPASVSQAGRDQHETTVDFPDNVPSDDSVDPLPAGNEADSKTLEKINALWNENYPTADYRSCSSVSTDEIKYPAIKVHFAAEPDFLTVHIVGTEDRNGNWHHIIREREHFERRIQELEQILSPFLETSHRAKVLKQRKGQEQQ</sequence>
<keyword evidence="3" id="KW-1185">Reference proteome</keyword>
<protein>
    <submittedName>
        <fullName evidence="2">Uncharacterized protein</fullName>
    </submittedName>
</protein>
<evidence type="ECO:0000313" key="3">
    <source>
        <dbReference type="Proteomes" id="UP000678393"/>
    </source>
</evidence>
<reference evidence="2" key="1">
    <citation type="submission" date="2021-04" db="EMBL/GenBank/DDBJ databases">
        <authorList>
            <consortium name="Molecular Ecology Group"/>
        </authorList>
    </citation>
    <scope>NUCLEOTIDE SEQUENCE</scope>
</reference>
<gene>
    <name evidence="2" type="ORF">CUNI_LOCUS19323</name>
</gene>
<feature type="region of interest" description="Disordered" evidence="1">
    <location>
        <begin position="431"/>
        <end position="460"/>
    </location>
</feature>
<organism evidence="2 3">
    <name type="scientific">Candidula unifasciata</name>
    <dbReference type="NCBI Taxonomy" id="100452"/>
    <lineage>
        <taxon>Eukaryota</taxon>
        <taxon>Metazoa</taxon>
        <taxon>Spiralia</taxon>
        <taxon>Lophotrochozoa</taxon>
        <taxon>Mollusca</taxon>
        <taxon>Gastropoda</taxon>
        <taxon>Heterobranchia</taxon>
        <taxon>Euthyneura</taxon>
        <taxon>Panpulmonata</taxon>
        <taxon>Eupulmonata</taxon>
        <taxon>Stylommatophora</taxon>
        <taxon>Helicina</taxon>
        <taxon>Helicoidea</taxon>
        <taxon>Geomitridae</taxon>
        <taxon>Candidula</taxon>
    </lineage>
</organism>
<dbReference type="EMBL" id="CAJHNH020006457">
    <property type="protein sequence ID" value="CAG5133765.1"/>
    <property type="molecule type" value="Genomic_DNA"/>
</dbReference>
<feature type="region of interest" description="Disordered" evidence="1">
    <location>
        <begin position="269"/>
        <end position="315"/>
    </location>
</feature>
<dbReference type="OrthoDB" id="5976067at2759"/>
<dbReference type="Proteomes" id="UP000678393">
    <property type="component" value="Unassembled WGS sequence"/>
</dbReference>